<comment type="function">
    <text evidence="1">Required for the first step of diphthamide biosynthesis, the transfer of 3-amino-3-carboxypropyl from S-adenosyl-L-methionine to a histidine residue. Diphthamide is a post-translational modification of histidine which occurs in elongation factor 2.</text>
</comment>
<comment type="function">
    <text evidence="2">Destroys radicals which are normally produced within the cells and which are toxic to biological systems.</text>
</comment>
<evidence type="ECO:0000256" key="9">
    <source>
        <dbReference type="ARBA" id="ARBA00022723"/>
    </source>
</evidence>
<feature type="domain" description="J" evidence="17">
    <location>
        <begin position="369"/>
        <end position="467"/>
    </location>
</feature>
<evidence type="ECO:0000256" key="15">
    <source>
        <dbReference type="ARBA" id="ARBA00049265"/>
    </source>
</evidence>
<comment type="subunit">
    <text evidence="14">Forms a one-to-one complex with cytochrome c.</text>
</comment>
<dbReference type="RefSeq" id="XP_070905956.1">
    <property type="nucleotide sequence ID" value="XM_071042430.1"/>
</dbReference>
<evidence type="ECO:0000256" key="16">
    <source>
        <dbReference type="RuleBase" id="RU363051"/>
    </source>
</evidence>
<sequence>MASAARSASRAFLRSSSIRPAVRSSRFALPSQGFRAASRRGYASEANTGKSSNTFLWAGLAVAGAGGAYFYLQGGDAGVSSKTFVPTQEDYQKVYNAIAERLANETDYDDGSYGPVLVRLAWHASGTYDKETGTGGSNGATMRFAPESDHGANAGLKYARDFLEPIKAQFPWITYSDLWTLAGSCAIQELGGPVIPWRPGRSDKDVAACTPDGRLPDASKNQDHIRAIFGRMGFNDQEMVALSGAHALGRAHTDRSGYDGPWDFSPTVFTNEFFKLLVDEKWQQRKWNGPTQFTDKTTKTLMMLPTDIALVKDKEFKKHVDRYAKDSDVFFKEFSDVFVKLLELGVPFASKAEDRYVFKTLESSSYASDYYEILNLPFPSTSLSKQHLKLAYHKALLKHHPDKASSAIARDPVTGPPTTATTLPFFNTTTTTTSSPQAHNPVTIDQITTAYKTLSDPSLRAEYDRSLRLDRTRTAEREKTGTVFHTGLEVVDLEDLACDEGSSADGEVQEAVWYRGCRCGDERGFCVSEGDLEREAEHGEVVVGCRGCSLYMKVLFAVEEEDGEEIGDGGRDPGQMG</sequence>
<organism evidence="20 21">
    <name type="scientific">Aspergillus pseudodeflectus</name>
    <dbReference type="NCBI Taxonomy" id="176178"/>
    <lineage>
        <taxon>Eukaryota</taxon>
        <taxon>Fungi</taxon>
        <taxon>Dikarya</taxon>
        <taxon>Ascomycota</taxon>
        <taxon>Pezizomycotina</taxon>
        <taxon>Eurotiomycetes</taxon>
        <taxon>Eurotiomycetidae</taxon>
        <taxon>Eurotiales</taxon>
        <taxon>Aspergillaceae</taxon>
        <taxon>Aspergillus</taxon>
        <taxon>Aspergillus subgen. Nidulantes</taxon>
    </lineage>
</organism>
<dbReference type="InterPro" id="IPR036869">
    <property type="entry name" value="J_dom_sf"/>
</dbReference>
<dbReference type="PANTHER" id="PTHR31356">
    <property type="entry name" value="THYLAKOID LUMENAL 29 KDA PROTEIN, CHLOROPLASTIC-RELATED"/>
    <property type="match status" value="1"/>
</dbReference>
<evidence type="ECO:0000256" key="1">
    <source>
        <dbReference type="ARBA" id="ARBA00003474"/>
    </source>
</evidence>
<evidence type="ECO:0000259" key="19">
    <source>
        <dbReference type="PROSITE" id="PS51074"/>
    </source>
</evidence>
<comment type="similarity">
    <text evidence="6">Belongs to the DPH4 family.</text>
</comment>
<dbReference type="InterPro" id="IPR002207">
    <property type="entry name" value="Peroxidase_I"/>
</dbReference>
<name>A0ABR4LBP7_9EURO</name>
<dbReference type="Gene3D" id="3.10.660.10">
    <property type="entry name" value="DPH Zinc finger"/>
    <property type="match status" value="1"/>
</dbReference>
<dbReference type="SUPFAM" id="SSF48113">
    <property type="entry name" value="Heme-dependent peroxidases"/>
    <property type="match status" value="1"/>
</dbReference>
<dbReference type="CDD" id="cd00691">
    <property type="entry name" value="ascorbate_peroxidase"/>
    <property type="match status" value="1"/>
</dbReference>
<comment type="similarity">
    <text evidence="5">Belongs to the peroxidase family. Cytochrome c peroxidase subfamily.</text>
</comment>
<dbReference type="InterPro" id="IPR036671">
    <property type="entry name" value="DPH_MB_sf"/>
</dbReference>
<dbReference type="InterPro" id="IPR019793">
    <property type="entry name" value="Peroxidases_heam-ligand_BS"/>
</dbReference>
<dbReference type="GeneID" id="98157594"/>
<dbReference type="Gene3D" id="1.10.520.10">
    <property type="match status" value="1"/>
</dbReference>
<proteinExistence type="inferred from homology"/>
<keyword evidence="11 16" id="KW-0560">Oxidoreductase</keyword>
<dbReference type="InterPro" id="IPR010255">
    <property type="entry name" value="Haem_peroxidase_sf"/>
</dbReference>
<dbReference type="Pfam" id="PF05207">
    <property type="entry name" value="Zn_ribbon_CSL"/>
    <property type="match status" value="1"/>
</dbReference>
<evidence type="ECO:0000256" key="11">
    <source>
        <dbReference type="ARBA" id="ARBA00023002"/>
    </source>
</evidence>
<evidence type="ECO:0000313" key="20">
    <source>
        <dbReference type="EMBL" id="KAL2861866.1"/>
    </source>
</evidence>
<keyword evidence="10" id="KW-0809">Transit peptide</keyword>
<keyword evidence="7 16" id="KW-0575">Peroxidase</keyword>
<dbReference type="Pfam" id="PF00141">
    <property type="entry name" value="peroxidase"/>
    <property type="match status" value="1"/>
</dbReference>
<dbReference type="InterPro" id="IPR002016">
    <property type="entry name" value="Haem_peroxidase"/>
</dbReference>
<evidence type="ECO:0000259" key="18">
    <source>
        <dbReference type="PROSITE" id="PS50873"/>
    </source>
</evidence>
<evidence type="ECO:0000256" key="12">
    <source>
        <dbReference type="ARBA" id="ARBA00023004"/>
    </source>
</evidence>
<evidence type="ECO:0000256" key="7">
    <source>
        <dbReference type="ARBA" id="ARBA00022559"/>
    </source>
</evidence>
<feature type="domain" description="Plant heme peroxidase family profile" evidence="18">
    <location>
        <begin position="173"/>
        <end position="362"/>
    </location>
</feature>
<reference evidence="20 21" key="1">
    <citation type="submission" date="2024-07" db="EMBL/GenBank/DDBJ databases">
        <title>Section-level genome sequencing and comparative genomics of Aspergillus sections Usti and Cavernicolus.</title>
        <authorList>
            <consortium name="Lawrence Berkeley National Laboratory"/>
            <person name="Nybo J.L."/>
            <person name="Vesth T.C."/>
            <person name="Theobald S."/>
            <person name="Frisvad J.C."/>
            <person name="Larsen T.O."/>
            <person name="Kjaerboelling I."/>
            <person name="Rothschild-Mancinelli K."/>
            <person name="Lyhne E.K."/>
            <person name="Kogle M.E."/>
            <person name="Barry K."/>
            <person name="Clum A."/>
            <person name="Na H."/>
            <person name="Ledsgaard L."/>
            <person name="Lin J."/>
            <person name="Lipzen A."/>
            <person name="Kuo A."/>
            <person name="Riley R."/>
            <person name="Mondo S."/>
            <person name="LaButti K."/>
            <person name="Haridas S."/>
            <person name="Pangalinan J."/>
            <person name="Salamov A.A."/>
            <person name="Simmons B.A."/>
            <person name="Magnuson J.K."/>
            <person name="Chen J."/>
            <person name="Drula E."/>
            <person name="Henrissat B."/>
            <person name="Wiebenga A."/>
            <person name="Lubbers R.J."/>
            <person name="Gomes A.C."/>
            <person name="Macurrencykelacurrency M.R."/>
            <person name="Stajich J."/>
            <person name="Grigoriev I.V."/>
            <person name="Mortensen U.H."/>
            <person name="De vries R.P."/>
            <person name="Baker S.E."/>
            <person name="Andersen M.R."/>
        </authorList>
    </citation>
    <scope>NUCLEOTIDE SEQUENCE [LARGE SCALE GENOMIC DNA]</scope>
    <source>
        <strain evidence="20 21">CBS 756.74</strain>
    </source>
</reference>
<evidence type="ECO:0000256" key="8">
    <source>
        <dbReference type="ARBA" id="ARBA00022617"/>
    </source>
</evidence>
<dbReference type="PROSITE" id="PS50873">
    <property type="entry name" value="PEROXIDASE_4"/>
    <property type="match status" value="1"/>
</dbReference>
<accession>A0ABR4LBP7</accession>
<dbReference type="InterPro" id="IPR019794">
    <property type="entry name" value="Peroxidases_AS"/>
</dbReference>
<dbReference type="InterPro" id="IPR007872">
    <property type="entry name" value="DPH_MB_dom"/>
</dbReference>
<dbReference type="PROSITE" id="PS50076">
    <property type="entry name" value="DNAJ_2"/>
    <property type="match status" value="1"/>
</dbReference>
<keyword evidence="9" id="KW-0479">Metal-binding</keyword>
<evidence type="ECO:0000256" key="13">
    <source>
        <dbReference type="ARBA" id="ARBA00023128"/>
    </source>
</evidence>
<dbReference type="CDD" id="cd06257">
    <property type="entry name" value="DnaJ"/>
    <property type="match status" value="1"/>
</dbReference>
<dbReference type="Proteomes" id="UP001610444">
    <property type="component" value="Unassembled WGS sequence"/>
</dbReference>
<dbReference type="Gene3D" id="1.10.287.110">
    <property type="entry name" value="DnaJ domain"/>
    <property type="match status" value="1"/>
</dbReference>
<dbReference type="InterPro" id="IPR001623">
    <property type="entry name" value="DnaJ_domain"/>
</dbReference>
<evidence type="ECO:0000256" key="3">
    <source>
        <dbReference type="ARBA" id="ARBA00004305"/>
    </source>
</evidence>
<dbReference type="Gene3D" id="1.10.420.10">
    <property type="entry name" value="Peroxidase, domain 2"/>
    <property type="match status" value="1"/>
</dbReference>
<dbReference type="GO" id="GO:0004601">
    <property type="term" value="F:peroxidase activity"/>
    <property type="evidence" value="ECO:0007669"/>
    <property type="project" value="UniProtKB-KW"/>
</dbReference>
<evidence type="ECO:0000256" key="6">
    <source>
        <dbReference type="ARBA" id="ARBA00006169"/>
    </source>
</evidence>
<dbReference type="EMBL" id="JBFXLR010000001">
    <property type="protein sequence ID" value="KAL2861866.1"/>
    <property type="molecule type" value="Genomic_DNA"/>
</dbReference>
<evidence type="ECO:0000256" key="5">
    <source>
        <dbReference type="ARBA" id="ARBA00005997"/>
    </source>
</evidence>
<gene>
    <name evidence="20" type="ORF">BJX68DRAFT_251676</name>
</gene>
<protein>
    <recommendedName>
        <fullName evidence="16">Peroxidase</fullName>
        <ecNumber evidence="16">1.11.1.-</ecNumber>
    </recommendedName>
</protein>
<keyword evidence="12" id="KW-0408">Iron</keyword>
<feature type="domain" description="DPH-type MB" evidence="19">
    <location>
        <begin position="487"/>
        <end position="557"/>
    </location>
</feature>
<keyword evidence="21" id="KW-1185">Reference proteome</keyword>
<evidence type="ECO:0000259" key="17">
    <source>
        <dbReference type="PROSITE" id="PS50076"/>
    </source>
</evidence>
<evidence type="ECO:0000256" key="10">
    <source>
        <dbReference type="ARBA" id="ARBA00022946"/>
    </source>
</evidence>
<evidence type="ECO:0000256" key="4">
    <source>
        <dbReference type="ARBA" id="ARBA00004569"/>
    </source>
</evidence>
<dbReference type="PROSITE" id="PS00436">
    <property type="entry name" value="PEROXIDASE_2"/>
    <property type="match status" value="1"/>
</dbReference>
<dbReference type="PANTHER" id="PTHR31356:SF58">
    <property type="entry name" value="CYTOCHROME C PEROXIDASE, MITOCHONDRIAL"/>
    <property type="match status" value="1"/>
</dbReference>
<evidence type="ECO:0000256" key="14">
    <source>
        <dbReference type="ARBA" id="ARBA00038574"/>
    </source>
</evidence>
<dbReference type="SMART" id="SM00271">
    <property type="entry name" value="DnaJ"/>
    <property type="match status" value="1"/>
</dbReference>
<dbReference type="PROSITE" id="PS00435">
    <property type="entry name" value="PEROXIDASE_1"/>
    <property type="match status" value="1"/>
</dbReference>
<comment type="catalytic activity">
    <reaction evidence="15">
        <text>2 Fe(II)-[cytochrome c] + H2O2 + 2 H(+) = 2 Fe(III)-[cytochrome c] + 2 H2O</text>
        <dbReference type="Rhea" id="RHEA:16581"/>
        <dbReference type="Rhea" id="RHEA-COMP:10350"/>
        <dbReference type="Rhea" id="RHEA-COMP:14399"/>
        <dbReference type="ChEBI" id="CHEBI:15377"/>
        <dbReference type="ChEBI" id="CHEBI:15378"/>
        <dbReference type="ChEBI" id="CHEBI:16240"/>
        <dbReference type="ChEBI" id="CHEBI:29033"/>
        <dbReference type="ChEBI" id="CHEBI:29034"/>
        <dbReference type="EC" id="1.11.1.5"/>
    </reaction>
</comment>
<dbReference type="PRINTS" id="PR00458">
    <property type="entry name" value="PEROXIDASE"/>
</dbReference>
<dbReference type="EC" id="1.11.1.-" evidence="16"/>
<comment type="caution">
    <text evidence="20">The sequence shown here is derived from an EMBL/GenBank/DDBJ whole genome shotgun (WGS) entry which is preliminary data.</text>
</comment>
<keyword evidence="8" id="KW-0349">Heme</keyword>
<dbReference type="InterPro" id="IPR044831">
    <property type="entry name" value="Ccp1-like"/>
</dbReference>
<dbReference type="PRINTS" id="PR00459">
    <property type="entry name" value="ASPEROXIDASE"/>
</dbReference>
<evidence type="ECO:0000313" key="21">
    <source>
        <dbReference type="Proteomes" id="UP001610444"/>
    </source>
</evidence>
<comment type="subcellular location">
    <subcellularLocation>
        <location evidence="4">Mitochondrion intermembrane space</location>
    </subcellularLocation>
    <subcellularLocation>
        <location evidence="3">Mitochondrion matrix</location>
    </subcellularLocation>
</comment>
<keyword evidence="13" id="KW-0496">Mitochondrion</keyword>
<dbReference type="SUPFAM" id="SSF144217">
    <property type="entry name" value="CSL zinc finger"/>
    <property type="match status" value="1"/>
</dbReference>
<dbReference type="PROSITE" id="PS51074">
    <property type="entry name" value="DPH_MB"/>
    <property type="match status" value="1"/>
</dbReference>
<dbReference type="SUPFAM" id="SSF46565">
    <property type="entry name" value="Chaperone J-domain"/>
    <property type="match status" value="1"/>
</dbReference>
<evidence type="ECO:0000256" key="2">
    <source>
        <dbReference type="ARBA" id="ARBA00003917"/>
    </source>
</evidence>